<dbReference type="RefSeq" id="WP_137268777.1">
    <property type="nucleotide sequence ID" value="NZ_JACYNM010000005.1"/>
</dbReference>
<dbReference type="OrthoDB" id="654004at2"/>
<proteinExistence type="predicted"/>
<accession>A0A4U3FLX1</accession>
<dbReference type="STRING" id="1219360.GCA_001571305_02194"/>
<sequence>MRYEFTEVLNDLIDYFLLGDIRLLQKFKQDNGLGDDLAAEFISNTSADRAVESGIVIPLAGIENYPYTIIFSLSNDTPELLKPESRLQLRRGGYLLQVENRRVLLFTWRILQNFTDSEISLLQQLYDESGRPQIEVENGLYDVDILGGEVLRDGYYEPAFEFVFKKTTRTHTTPDVDSSYRFTLDSDTY</sequence>
<reference evidence="1 4" key="2">
    <citation type="journal article" date="2020" name="FEMS Microbiol. Ecol.">
        <title>Temporal dynamics of bacterial communities during seed development and maturation.</title>
        <authorList>
            <person name="Chesneau G."/>
            <person name="Torres-Cortes G."/>
            <person name="Briand M."/>
            <person name="Darrasse A."/>
            <person name="Preveaux A."/>
            <person name="Marais C."/>
            <person name="Jacques M.A."/>
            <person name="Shade A."/>
            <person name="Barret M."/>
        </authorList>
    </citation>
    <scope>NUCLEOTIDE SEQUENCE [LARGE SCALE GENOMIC DNA]</scope>
    <source>
        <strain evidence="1 4">CFBP13732</strain>
    </source>
</reference>
<keyword evidence="4" id="KW-1185">Reference proteome</keyword>
<reference evidence="2 3" key="1">
    <citation type="journal article" date="2019" name="Sci. Rep.">
        <title>Differences in resource use lead to coexistence of seed-transmitted microbial populations.</title>
        <authorList>
            <person name="Torres-Cortes G."/>
            <person name="Garcia B.J."/>
            <person name="Compant S."/>
            <person name="Rezki S."/>
            <person name="Jones P."/>
            <person name="Preveaux A."/>
            <person name="Briand M."/>
            <person name="Roulet A."/>
            <person name="Bouchez O."/>
            <person name="Jacobson D."/>
            <person name="Barret M."/>
        </authorList>
    </citation>
    <scope>NUCLEOTIDE SEQUENCE [LARGE SCALE GENOMIC DNA]</scope>
    <source>
        <strain evidence="2 3">CFBP13511</strain>
    </source>
</reference>
<comment type="caution">
    <text evidence="2">The sequence shown here is derived from an EMBL/GenBank/DDBJ whole genome shotgun (WGS) entry which is preliminary data.</text>
</comment>
<dbReference type="Proteomes" id="UP000306393">
    <property type="component" value="Unassembled WGS sequence"/>
</dbReference>
<dbReference type="EMBL" id="QGAC01000003">
    <property type="protein sequence ID" value="TKJ93779.1"/>
    <property type="molecule type" value="Genomic_DNA"/>
</dbReference>
<evidence type="ECO:0000313" key="2">
    <source>
        <dbReference type="EMBL" id="TKJ93779.1"/>
    </source>
</evidence>
<evidence type="ECO:0000313" key="3">
    <source>
        <dbReference type="Proteomes" id="UP000306393"/>
    </source>
</evidence>
<protein>
    <submittedName>
        <fullName evidence="2">Uncharacterized protein</fullName>
    </submittedName>
</protein>
<gene>
    <name evidence="2" type="ORF">EpCFBP13511_04240</name>
    <name evidence="1" type="ORF">IFT93_09840</name>
</gene>
<dbReference type="EMBL" id="JACYNN010000005">
    <property type="protein sequence ID" value="MBD8106722.1"/>
    <property type="molecule type" value="Genomic_DNA"/>
</dbReference>
<dbReference type="Proteomes" id="UP000661012">
    <property type="component" value="Unassembled WGS sequence"/>
</dbReference>
<organism evidence="2 3">
    <name type="scientific">Erwinia persicina</name>
    <dbReference type="NCBI Taxonomy" id="55211"/>
    <lineage>
        <taxon>Bacteria</taxon>
        <taxon>Pseudomonadati</taxon>
        <taxon>Pseudomonadota</taxon>
        <taxon>Gammaproteobacteria</taxon>
        <taxon>Enterobacterales</taxon>
        <taxon>Erwiniaceae</taxon>
        <taxon>Erwinia</taxon>
    </lineage>
</organism>
<evidence type="ECO:0000313" key="4">
    <source>
        <dbReference type="Proteomes" id="UP000661012"/>
    </source>
</evidence>
<name>A0A4U3FLX1_9GAMM</name>
<evidence type="ECO:0000313" key="1">
    <source>
        <dbReference type="EMBL" id="MBD8106722.1"/>
    </source>
</evidence>
<dbReference type="AlphaFoldDB" id="A0A4U3FLX1"/>